<accession>A0A228HLY8</accession>
<dbReference type="Pfam" id="PF13663">
    <property type="entry name" value="DUF4148"/>
    <property type="match status" value="1"/>
</dbReference>
<sequence length="110" mass="11714">MNIRIVAAMVVAASAATSAFADSGHDYPNVAQNSNPVSNTAAVSPAPTVSQSGNPASQGKTREQVRQELIQAYHDGLLPIRKHDYPPSAATIARNKELHKLSESKWAAQH</sequence>
<evidence type="ECO:0000256" key="2">
    <source>
        <dbReference type="SAM" id="SignalP"/>
    </source>
</evidence>
<name>A0A228HLY8_9BURK</name>
<dbReference type="OrthoDB" id="9115357at2"/>
<feature type="signal peptide" evidence="2">
    <location>
        <begin position="1"/>
        <end position="21"/>
    </location>
</feature>
<proteinExistence type="predicted"/>
<dbReference type="InterPro" id="IPR025421">
    <property type="entry name" value="DUF4148"/>
</dbReference>
<gene>
    <name evidence="3" type="ORF">CFB84_42245</name>
</gene>
<reference evidence="4" key="1">
    <citation type="submission" date="2017-06" db="EMBL/GenBank/DDBJ databases">
        <authorList>
            <person name="LiPuma J."/>
            <person name="Spilker T."/>
        </authorList>
    </citation>
    <scope>NUCLEOTIDE SEQUENCE [LARGE SCALE GENOMIC DNA]</scope>
    <source>
        <strain evidence="4">AU17325</strain>
    </source>
</reference>
<feature type="compositionally biased region" description="Polar residues" evidence="1">
    <location>
        <begin position="30"/>
        <end position="59"/>
    </location>
</feature>
<feature type="chain" id="PRO_5011269272" description="DUF4148 domain-containing protein" evidence="2">
    <location>
        <begin position="22"/>
        <end position="110"/>
    </location>
</feature>
<protein>
    <recommendedName>
        <fullName evidence="5">DUF4148 domain-containing protein</fullName>
    </recommendedName>
</protein>
<dbReference type="GeneID" id="71059846"/>
<dbReference type="RefSeq" id="WP_069302012.1">
    <property type="nucleotide sequence ID" value="NZ_CP091648.1"/>
</dbReference>
<organism evidence="3 4">
    <name type="scientific">Burkholderia aenigmatica</name>
    <dbReference type="NCBI Taxonomy" id="2015348"/>
    <lineage>
        <taxon>Bacteria</taxon>
        <taxon>Pseudomonadati</taxon>
        <taxon>Pseudomonadota</taxon>
        <taxon>Betaproteobacteria</taxon>
        <taxon>Burkholderiales</taxon>
        <taxon>Burkholderiaceae</taxon>
        <taxon>Burkholderia</taxon>
        <taxon>Burkholderia cepacia complex</taxon>
    </lineage>
</organism>
<evidence type="ECO:0008006" key="5">
    <source>
        <dbReference type="Google" id="ProtNLM"/>
    </source>
</evidence>
<evidence type="ECO:0000313" key="3">
    <source>
        <dbReference type="EMBL" id="OXI31127.1"/>
    </source>
</evidence>
<evidence type="ECO:0000313" key="4">
    <source>
        <dbReference type="Proteomes" id="UP000214600"/>
    </source>
</evidence>
<dbReference type="EMBL" id="NKFA01000044">
    <property type="protein sequence ID" value="OXI31127.1"/>
    <property type="molecule type" value="Genomic_DNA"/>
</dbReference>
<feature type="region of interest" description="Disordered" evidence="1">
    <location>
        <begin position="27"/>
        <end position="63"/>
    </location>
</feature>
<keyword evidence="2" id="KW-0732">Signal</keyword>
<dbReference type="Proteomes" id="UP000214600">
    <property type="component" value="Unassembled WGS sequence"/>
</dbReference>
<reference evidence="3 4" key="2">
    <citation type="submission" date="2017-08" db="EMBL/GenBank/DDBJ databases">
        <title>WGS of novel Burkholderia cepaca complex species.</title>
        <authorList>
            <person name="Lipuma J."/>
            <person name="Spilker T."/>
        </authorList>
    </citation>
    <scope>NUCLEOTIDE SEQUENCE [LARGE SCALE GENOMIC DNA]</scope>
    <source>
        <strain evidence="3 4">AU17325</strain>
    </source>
</reference>
<evidence type="ECO:0000256" key="1">
    <source>
        <dbReference type="SAM" id="MobiDB-lite"/>
    </source>
</evidence>
<comment type="caution">
    <text evidence="3">The sequence shown here is derived from an EMBL/GenBank/DDBJ whole genome shotgun (WGS) entry which is preliminary data.</text>
</comment>
<dbReference type="AlphaFoldDB" id="A0A228HLY8"/>